<gene>
    <name evidence="1" type="primary">dsrH</name>
    <name evidence="1" type="ORF">HCJ96_13595</name>
</gene>
<accession>A0ABX1R753</accession>
<evidence type="ECO:0000313" key="2">
    <source>
        <dbReference type="Proteomes" id="UP000709336"/>
    </source>
</evidence>
<dbReference type="EMBL" id="JAATNW010000007">
    <property type="protein sequence ID" value="NMH61060.1"/>
    <property type="molecule type" value="Genomic_DNA"/>
</dbReference>
<dbReference type="Gene3D" id="3.40.1260.10">
    <property type="entry name" value="DsrEFH-like"/>
    <property type="match status" value="1"/>
</dbReference>
<name>A0ABX1R753_9ALTE</name>
<reference evidence="1 2" key="1">
    <citation type="submission" date="2020-03" db="EMBL/GenBank/DDBJ databases">
        <title>Alteromonas ponticola sp. nov., isolated from seawater.</title>
        <authorList>
            <person name="Yoon J.-H."/>
            <person name="Kim Y.-O."/>
        </authorList>
    </citation>
    <scope>NUCLEOTIDE SEQUENCE [LARGE SCALE GENOMIC DNA]</scope>
    <source>
        <strain evidence="1 2">MYP5</strain>
    </source>
</reference>
<dbReference type="Pfam" id="PF04077">
    <property type="entry name" value="DsrH"/>
    <property type="match status" value="1"/>
</dbReference>
<dbReference type="SUPFAM" id="SSF75169">
    <property type="entry name" value="DsrEFH-like"/>
    <property type="match status" value="1"/>
</dbReference>
<comment type="caution">
    <text evidence="1">The sequence shown here is derived from an EMBL/GenBank/DDBJ whole genome shotgun (WGS) entry which is preliminary data.</text>
</comment>
<keyword evidence="2" id="KW-1185">Reference proteome</keyword>
<dbReference type="PANTHER" id="PTHR37526">
    <property type="entry name" value="PROTEIN TUSB"/>
    <property type="match status" value="1"/>
</dbReference>
<proteinExistence type="predicted"/>
<organism evidence="1 2">
    <name type="scientific">Alteromonas ponticola</name>
    <dbReference type="NCBI Taxonomy" id="2720613"/>
    <lineage>
        <taxon>Bacteria</taxon>
        <taxon>Pseudomonadati</taxon>
        <taxon>Pseudomonadota</taxon>
        <taxon>Gammaproteobacteria</taxon>
        <taxon>Alteromonadales</taxon>
        <taxon>Alteromonadaceae</taxon>
        <taxon>Alteromonas/Salinimonas group</taxon>
        <taxon>Alteromonas</taxon>
    </lineage>
</organism>
<protein>
    <submittedName>
        <fullName evidence="1">Sulfurtransferase complex subunit TusB</fullName>
    </submittedName>
</protein>
<dbReference type="InterPro" id="IPR007215">
    <property type="entry name" value="Sulphur_relay_TusB/DsrH"/>
</dbReference>
<sequence>MLYVIRCSSLAVWQQQALKKLTANDSVVFSEDGVYLLRNGISTNSATLYAVKQDCTARGVKFAQAELINYEQWVELSTHHQHWLNW</sequence>
<dbReference type="RefSeq" id="WP_169211619.1">
    <property type="nucleotide sequence ID" value="NZ_JAATNW010000007.1"/>
</dbReference>
<dbReference type="Proteomes" id="UP000709336">
    <property type="component" value="Unassembled WGS sequence"/>
</dbReference>
<dbReference type="InterPro" id="IPR027396">
    <property type="entry name" value="DsrEFH-like"/>
</dbReference>
<evidence type="ECO:0000313" key="1">
    <source>
        <dbReference type="EMBL" id="NMH61060.1"/>
    </source>
</evidence>
<dbReference type="PANTHER" id="PTHR37526:SF1">
    <property type="entry name" value="PROTEIN TUSB"/>
    <property type="match status" value="1"/>
</dbReference>
<dbReference type="NCBIfam" id="TIGR03011">
    <property type="entry name" value="sulf_tusB_dsrH"/>
    <property type="match status" value="1"/>
</dbReference>